<reference evidence="2" key="1">
    <citation type="journal article" date="2020" name="Stud. Mycol.">
        <title>101 Dothideomycetes genomes: a test case for predicting lifestyles and emergence of pathogens.</title>
        <authorList>
            <person name="Haridas S."/>
            <person name="Albert R."/>
            <person name="Binder M."/>
            <person name="Bloem J."/>
            <person name="Labutti K."/>
            <person name="Salamov A."/>
            <person name="Andreopoulos B."/>
            <person name="Baker S."/>
            <person name="Barry K."/>
            <person name="Bills G."/>
            <person name="Bluhm B."/>
            <person name="Cannon C."/>
            <person name="Castanera R."/>
            <person name="Culley D."/>
            <person name="Daum C."/>
            <person name="Ezra D."/>
            <person name="Gonzalez J."/>
            <person name="Henrissat B."/>
            <person name="Kuo A."/>
            <person name="Liang C."/>
            <person name="Lipzen A."/>
            <person name="Lutzoni F."/>
            <person name="Magnuson J."/>
            <person name="Mondo S."/>
            <person name="Nolan M."/>
            <person name="Ohm R."/>
            <person name="Pangilinan J."/>
            <person name="Park H.-J."/>
            <person name="Ramirez L."/>
            <person name="Alfaro M."/>
            <person name="Sun H."/>
            <person name="Tritt A."/>
            <person name="Yoshinaga Y."/>
            <person name="Zwiers L.-H."/>
            <person name="Turgeon B."/>
            <person name="Goodwin S."/>
            <person name="Spatafora J."/>
            <person name="Crous P."/>
            <person name="Grigoriev I."/>
        </authorList>
    </citation>
    <scope>NUCLEOTIDE SEQUENCE</scope>
    <source>
        <strain evidence="2">CBS 690.94</strain>
    </source>
</reference>
<feature type="region of interest" description="Disordered" evidence="1">
    <location>
        <begin position="1"/>
        <end position="47"/>
    </location>
</feature>
<organism evidence="2 3">
    <name type="scientific">Karstenula rhodostoma CBS 690.94</name>
    <dbReference type="NCBI Taxonomy" id="1392251"/>
    <lineage>
        <taxon>Eukaryota</taxon>
        <taxon>Fungi</taxon>
        <taxon>Dikarya</taxon>
        <taxon>Ascomycota</taxon>
        <taxon>Pezizomycotina</taxon>
        <taxon>Dothideomycetes</taxon>
        <taxon>Pleosporomycetidae</taxon>
        <taxon>Pleosporales</taxon>
        <taxon>Massarineae</taxon>
        <taxon>Didymosphaeriaceae</taxon>
        <taxon>Karstenula</taxon>
    </lineage>
</organism>
<dbReference type="AlphaFoldDB" id="A0A9P4UC54"/>
<dbReference type="OrthoDB" id="3796265at2759"/>
<proteinExistence type="predicted"/>
<comment type="caution">
    <text evidence="2">The sequence shown here is derived from an EMBL/GenBank/DDBJ whole genome shotgun (WGS) entry which is preliminary data.</text>
</comment>
<evidence type="ECO:0000313" key="3">
    <source>
        <dbReference type="Proteomes" id="UP000799764"/>
    </source>
</evidence>
<keyword evidence="3" id="KW-1185">Reference proteome</keyword>
<evidence type="ECO:0000313" key="2">
    <source>
        <dbReference type="EMBL" id="KAF2446359.1"/>
    </source>
</evidence>
<evidence type="ECO:0000256" key="1">
    <source>
        <dbReference type="SAM" id="MobiDB-lite"/>
    </source>
</evidence>
<accession>A0A9P4UC54</accession>
<name>A0A9P4UC54_9PLEO</name>
<dbReference type="Proteomes" id="UP000799764">
    <property type="component" value="Unassembled WGS sequence"/>
</dbReference>
<feature type="compositionally biased region" description="Low complexity" evidence="1">
    <location>
        <begin position="18"/>
        <end position="35"/>
    </location>
</feature>
<dbReference type="EMBL" id="MU001498">
    <property type="protein sequence ID" value="KAF2446359.1"/>
    <property type="molecule type" value="Genomic_DNA"/>
</dbReference>
<gene>
    <name evidence="2" type="ORF">P171DRAFT_430520</name>
</gene>
<sequence>MPSPKSTPPVQTRIPAPSSSKKSSGETSSKNTSDSKPSTMPRPDCLRIQFHPHPLKSINKTHIRYTNYSVMPGTDPVDTGLYLRASRSLFSRSVKAPITGYLPADAKRTTSSHWVLNTACFDELVDLYMKHGVAKGVVRNRGADGEKVKCTVVFVGMGEKVPKDMWKIKAWKEPVTWVRAKVMSFRGAYANAKEESVAREERKERDREAKRYAEEKARALECEDEDDEVEWDEKVVWE</sequence>
<protein>
    <submittedName>
        <fullName evidence="2">Uncharacterized protein</fullName>
    </submittedName>
</protein>